<feature type="signal peptide" evidence="1">
    <location>
        <begin position="1"/>
        <end position="28"/>
    </location>
</feature>
<dbReference type="WBParaSite" id="SRAE_2000084400.1">
    <property type="protein sequence ID" value="SRAE_2000084400.1"/>
    <property type="gene ID" value="WBGene00261044"/>
</dbReference>
<dbReference type="EMBL" id="LN609529">
    <property type="protein sequence ID" value="CEF66174.1"/>
    <property type="molecule type" value="Genomic_DNA"/>
</dbReference>
<evidence type="ECO:0000313" key="4">
    <source>
        <dbReference type="WBParaSite" id="SRAE_2000084400.1"/>
    </source>
</evidence>
<reference evidence="2 3" key="1">
    <citation type="submission" date="2014-09" db="EMBL/GenBank/DDBJ databases">
        <authorList>
            <person name="Martin A.A."/>
        </authorList>
    </citation>
    <scope>NUCLEOTIDE SEQUENCE</scope>
    <source>
        <strain evidence="3">ED321</strain>
        <strain evidence="2">ED321 Heterogonic</strain>
    </source>
</reference>
<dbReference type="RefSeq" id="XP_024505374.1">
    <property type="nucleotide sequence ID" value="XM_024651725.1"/>
</dbReference>
<proteinExistence type="predicted"/>
<feature type="chain" id="PRO_5015031324" evidence="1">
    <location>
        <begin position="29"/>
        <end position="145"/>
    </location>
</feature>
<evidence type="ECO:0000256" key="1">
    <source>
        <dbReference type="SAM" id="SignalP"/>
    </source>
</evidence>
<keyword evidence="3" id="KW-1185">Reference proteome</keyword>
<evidence type="ECO:0000313" key="3">
    <source>
        <dbReference type="Proteomes" id="UP000035682"/>
    </source>
</evidence>
<dbReference type="CTD" id="36378538"/>
<dbReference type="Proteomes" id="UP000035682">
    <property type="component" value="Unplaced"/>
</dbReference>
<sequence length="145" mass="17142">MHFIIIKYLFCILLLNSFIVSIPRNVKGTIIMYEILPDIKIQKDTVLYDGRFDGPYIKKNDENILLKEWIKRYHYNYMKRAGGRGFSINDDNGSVKEIIPEKYVTNLGENINTDNIYKLTLYDEKSNDKIDSDYIKINENKTYIL</sequence>
<evidence type="ECO:0000313" key="2">
    <source>
        <dbReference type="EMBL" id="CEF66174.1"/>
    </source>
</evidence>
<protein>
    <submittedName>
        <fullName evidence="2 4">Uncharacterized protein</fullName>
    </submittedName>
</protein>
<reference evidence="4" key="2">
    <citation type="submission" date="2020-12" db="UniProtKB">
        <authorList>
            <consortium name="WormBaseParasite"/>
        </authorList>
    </citation>
    <scope>IDENTIFICATION</scope>
</reference>
<organism evidence="2">
    <name type="scientific">Strongyloides ratti</name>
    <name type="common">Parasitic roundworm</name>
    <dbReference type="NCBI Taxonomy" id="34506"/>
    <lineage>
        <taxon>Eukaryota</taxon>
        <taxon>Metazoa</taxon>
        <taxon>Ecdysozoa</taxon>
        <taxon>Nematoda</taxon>
        <taxon>Chromadorea</taxon>
        <taxon>Rhabditida</taxon>
        <taxon>Tylenchina</taxon>
        <taxon>Panagrolaimomorpha</taxon>
        <taxon>Strongyloidoidea</taxon>
        <taxon>Strongyloididae</taxon>
        <taxon>Strongyloides</taxon>
    </lineage>
</organism>
<dbReference type="GeneID" id="36378538"/>
<keyword evidence="1" id="KW-0732">Signal</keyword>
<gene>
    <name evidence="2 4 5" type="ORF">SRAE_2000084400</name>
</gene>
<accession>A0A090MXX1</accession>
<evidence type="ECO:0000313" key="5">
    <source>
        <dbReference type="WormBase" id="SRAE_2000084400"/>
    </source>
</evidence>
<name>A0A090MXX1_STRRB</name>
<dbReference type="WormBase" id="SRAE_2000084400">
    <property type="protein sequence ID" value="SRP06876"/>
    <property type="gene ID" value="WBGene00261044"/>
</dbReference>
<dbReference type="AlphaFoldDB" id="A0A090MXX1"/>